<dbReference type="Proteomes" id="UP000688137">
    <property type="component" value="Unassembled WGS sequence"/>
</dbReference>
<proteinExistence type="predicted"/>
<feature type="coiled-coil region" evidence="1">
    <location>
        <begin position="35"/>
        <end position="62"/>
    </location>
</feature>
<evidence type="ECO:0000313" key="3">
    <source>
        <dbReference type="Proteomes" id="UP000688137"/>
    </source>
</evidence>
<evidence type="ECO:0000313" key="2">
    <source>
        <dbReference type="EMBL" id="CAD8078514.1"/>
    </source>
</evidence>
<dbReference type="AlphaFoldDB" id="A0A8S1MU95"/>
<comment type="caution">
    <text evidence="2">The sequence shown here is derived from an EMBL/GenBank/DDBJ whole genome shotgun (WGS) entry which is preliminary data.</text>
</comment>
<dbReference type="EMBL" id="CAJJDM010000061">
    <property type="protein sequence ID" value="CAD8078514.1"/>
    <property type="molecule type" value="Genomic_DNA"/>
</dbReference>
<accession>A0A8S1MU95</accession>
<keyword evidence="1" id="KW-0175">Coiled coil</keyword>
<feature type="coiled-coil region" evidence="1">
    <location>
        <begin position="330"/>
        <end position="403"/>
    </location>
</feature>
<sequence>MYYPTCQSYQSCHIPLTQCVTQQQCLVQTTQPDINGAIINEREQLRMQLMELEDRYHIDIEELKINLLSESERILQKSLNELVQQYEPQIHQKDSQINILTQKLQAAETTLQQVQSENQKLKEVVFKKKDKIKYYKQEMENQNNFHIQKLNEQEQFWRERLNKELNQQKQILLQEFQFEKKSLEDQIYKLKSQLAQFDEKYQQILFELEKIKQQLQEKTHECEEWKSKCRRLEHMESIKPQTLDHSPSKDRILESRIEQLEREIRVKDAKLAKKKDKVQTVIQHVPQQVIVEKPIERIIEIEKIVPVERIIRERVPARQPIVVQQQIQKKVESESEDEELIEEIRILKRKIVELQQVIANLKIQLEDSQNDRDDLQRNYEILLAKVRQLEDLLRSRNRELQDKVSSLQHVKKDEDKIIVHVNQGKNKTSHVVKR</sequence>
<keyword evidence="3" id="KW-1185">Reference proteome</keyword>
<dbReference type="OMA" id="ENQSNFH"/>
<reference evidence="2" key="1">
    <citation type="submission" date="2021-01" db="EMBL/GenBank/DDBJ databases">
        <authorList>
            <consortium name="Genoscope - CEA"/>
            <person name="William W."/>
        </authorList>
    </citation>
    <scope>NUCLEOTIDE SEQUENCE</scope>
</reference>
<organism evidence="2 3">
    <name type="scientific">Paramecium primaurelia</name>
    <dbReference type="NCBI Taxonomy" id="5886"/>
    <lineage>
        <taxon>Eukaryota</taxon>
        <taxon>Sar</taxon>
        <taxon>Alveolata</taxon>
        <taxon>Ciliophora</taxon>
        <taxon>Intramacronucleata</taxon>
        <taxon>Oligohymenophorea</taxon>
        <taxon>Peniculida</taxon>
        <taxon>Parameciidae</taxon>
        <taxon>Paramecium</taxon>
    </lineage>
</organism>
<gene>
    <name evidence="2" type="ORF">PPRIM_AZ9-3.1.T0600085</name>
</gene>
<evidence type="ECO:0000256" key="1">
    <source>
        <dbReference type="SAM" id="Coils"/>
    </source>
</evidence>
<name>A0A8S1MU95_PARPR</name>
<feature type="coiled-coil region" evidence="1">
    <location>
        <begin position="97"/>
        <end position="277"/>
    </location>
</feature>
<protein>
    <submittedName>
        <fullName evidence="2">Uncharacterized protein</fullName>
    </submittedName>
</protein>